<evidence type="ECO:0000313" key="1">
    <source>
        <dbReference type="EMBL" id="KAK0983324.1"/>
    </source>
</evidence>
<evidence type="ECO:0008006" key="5">
    <source>
        <dbReference type="Google" id="ProtNLM"/>
    </source>
</evidence>
<evidence type="ECO:0000313" key="3">
    <source>
        <dbReference type="Proteomes" id="UP000310066"/>
    </source>
</evidence>
<dbReference type="AlphaFoldDB" id="A0A4U0VF95"/>
<gene>
    <name evidence="2" type="ORF">B0A54_02048</name>
    <name evidence="1" type="ORF">LTR91_011267</name>
</gene>
<dbReference type="Proteomes" id="UP001175353">
    <property type="component" value="Unassembled WGS sequence"/>
</dbReference>
<dbReference type="Gene3D" id="3.40.50.1110">
    <property type="entry name" value="SGNH hydrolase"/>
    <property type="match status" value="1"/>
</dbReference>
<dbReference type="SUPFAM" id="SSF52266">
    <property type="entry name" value="SGNH hydrolase"/>
    <property type="match status" value="1"/>
</dbReference>
<reference evidence="1" key="2">
    <citation type="submission" date="2023-06" db="EMBL/GenBank/DDBJ databases">
        <title>Black Yeasts Isolated from many extreme environments.</title>
        <authorList>
            <person name="Coleine C."/>
            <person name="Stajich J.E."/>
            <person name="Selbmann L."/>
        </authorList>
    </citation>
    <scope>NUCLEOTIDE SEQUENCE</scope>
    <source>
        <strain evidence="1">CCFEE 5200</strain>
    </source>
</reference>
<dbReference type="Proteomes" id="UP000310066">
    <property type="component" value="Unassembled WGS sequence"/>
</dbReference>
<comment type="caution">
    <text evidence="2">The sequence shown here is derived from an EMBL/GenBank/DDBJ whole genome shotgun (WGS) entry which is preliminary data.</text>
</comment>
<keyword evidence="4" id="KW-1185">Reference proteome</keyword>
<protein>
    <recommendedName>
        <fullName evidence="5">SGNH hydrolase-type esterase domain-containing protein</fullName>
    </recommendedName>
</protein>
<accession>A0A4U0VF95</accession>
<evidence type="ECO:0000313" key="2">
    <source>
        <dbReference type="EMBL" id="TKA47674.1"/>
    </source>
</evidence>
<evidence type="ECO:0000313" key="4">
    <source>
        <dbReference type="Proteomes" id="UP001175353"/>
    </source>
</evidence>
<proteinExistence type="predicted"/>
<dbReference type="InterPro" id="IPR036514">
    <property type="entry name" value="SGNH_hydro_sf"/>
</dbReference>
<reference evidence="2 3" key="1">
    <citation type="submission" date="2017-03" db="EMBL/GenBank/DDBJ databases">
        <title>Genomes of endolithic fungi from Antarctica.</title>
        <authorList>
            <person name="Coleine C."/>
            <person name="Masonjones S."/>
            <person name="Stajich J.E."/>
        </authorList>
    </citation>
    <scope>NUCLEOTIDE SEQUENCE [LARGE SCALE GENOMIC DNA]</scope>
    <source>
        <strain evidence="2 3">CCFEE 5311</strain>
    </source>
</reference>
<dbReference type="EMBL" id="JAUJLE010000102">
    <property type="protein sequence ID" value="KAK0983324.1"/>
    <property type="molecule type" value="Genomic_DNA"/>
</dbReference>
<dbReference type="EMBL" id="NAJP01000005">
    <property type="protein sequence ID" value="TKA47674.1"/>
    <property type="molecule type" value="Genomic_DNA"/>
</dbReference>
<dbReference type="OrthoDB" id="2150942at2759"/>
<organism evidence="2 3">
    <name type="scientific">Friedmanniomyces endolithicus</name>
    <dbReference type="NCBI Taxonomy" id="329885"/>
    <lineage>
        <taxon>Eukaryota</taxon>
        <taxon>Fungi</taxon>
        <taxon>Dikarya</taxon>
        <taxon>Ascomycota</taxon>
        <taxon>Pezizomycotina</taxon>
        <taxon>Dothideomycetes</taxon>
        <taxon>Dothideomycetidae</taxon>
        <taxon>Mycosphaerellales</taxon>
        <taxon>Teratosphaeriaceae</taxon>
        <taxon>Friedmanniomyces</taxon>
    </lineage>
</organism>
<name>A0A4U0VF95_9PEZI</name>
<sequence>MPTTKVDPLPFYSEWAGHPLIGLAKVQSAIQIARPNKPIVYLAGDSSLDNKAWVPSAGPGGKPLPAAVPDIYNSILTTPNPKPDVAFWLNHFLNHKATALNTAIEASLLRHRDTTLLPHDDFIRDHIQPQDILIVSIGANDIALSPTTSTMRHMLQLAWLTPLSAIERGTASSLAYFKHMFGEQTKAYITRLTAKQKPRVVIVCTIYYPLEAGVGAQPSWADTQLMALGYGWYPGQLQAAIRKMYEQATSRIRIEGMTVVPCPLFESLDGKTKEDYVERVEPSFQGGKKMAAHLLRLLDGFLSEFDLVQDPGG</sequence>